<gene>
    <name evidence="5" type="ORF">DL07_01745</name>
</gene>
<dbReference type="SMART" id="SM00382">
    <property type="entry name" value="AAA"/>
    <property type="match status" value="1"/>
</dbReference>
<dbReference type="Proteomes" id="UP000027855">
    <property type="component" value="Unassembled WGS sequence"/>
</dbReference>
<dbReference type="SUPFAM" id="SSF52540">
    <property type="entry name" value="P-loop containing nucleoside triphosphate hydrolases"/>
    <property type="match status" value="1"/>
</dbReference>
<dbReference type="RefSeq" id="WP_037601707.1">
    <property type="nucleotide sequence ID" value="NZ_JJMS01000003.1"/>
</dbReference>
<keyword evidence="2" id="KW-0547">Nucleotide-binding</keyword>
<sequence>MVHLVLEVKGLNVWFKKDRPIISNLDLVIPNNTIIGLVGKNGSGKTTLIKSLSSVFDKRNYQVTSISLNGESKPLDSNVYKLNTYTVFTENNSFLNWNFSQYFNFVCRLFHVKRDDDLYDYLVKGFNFGKYLQTSIGNLSTGNKKKVFLITGFYLKRPLLILDEPFDGLDFDSTEFLYEVLVQYKSYGSILMTSHIAESIARVCDEAYFLEDGHLKLLQSDLDDWLNEVSSQRRE</sequence>
<dbReference type="Gene3D" id="3.40.50.300">
    <property type="entry name" value="P-loop containing nucleotide triphosphate hydrolases"/>
    <property type="match status" value="1"/>
</dbReference>
<feature type="domain" description="ABC transporter" evidence="4">
    <location>
        <begin position="6"/>
        <end position="234"/>
    </location>
</feature>
<evidence type="ECO:0000256" key="3">
    <source>
        <dbReference type="ARBA" id="ARBA00022840"/>
    </source>
</evidence>
<comment type="caution">
    <text evidence="5">The sequence shown here is derived from an EMBL/GenBank/DDBJ whole genome shotgun (WGS) entry which is preliminary data.</text>
</comment>
<dbReference type="EMBL" id="JJMT01000011">
    <property type="protein sequence ID" value="KEO45421.1"/>
    <property type="molecule type" value="Genomic_DNA"/>
</dbReference>
<evidence type="ECO:0000313" key="5">
    <source>
        <dbReference type="EMBL" id="KEO45421.1"/>
    </source>
</evidence>
<evidence type="ECO:0000313" key="6">
    <source>
        <dbReference type="Proteomes" id="UP000027855"/>
    </source>
</evidence>
<evidence type="ECO:0000259" key="4">
    <source>
        <dbReference type="PROSITE" id="PS50893"/>
    </source>
</evidence>
<dbReference type="InterPro" id="IPR003593">
    <property type="entry name" value="AAA+_ATPase"/>
</dbReference>
<dbReference type="InterPro" id="IPR027417">
    <property type="entry name" value="P-loop_NTPase"/>
</dbReference>
<evidence type="ECO:0000256" key="2">
    <source>
        <dbReference type="ARBA" id="ARBA00022741"/>
    </source>
</evidence>
<dbReference type="GO" id="GO:0016887">
    <property type="term" value="F:ATP hydrolysis activity"/>
    <property type="evidence" value="ECO:0007669"/>
    <property type="project" value="InterPro"/>
</dbReference>
<proteinExistence type="predicted"/>
<accession>A0A074IWF6</accession>
<dbReference type="InterPro" id="IPR051782">
    <property type="entry name" value="ABC_Transporter_VariousFunc"/>
</dbReference>
<dbReference type="AlphaFoldDB" id="A0A074IWF6"/>
<reference evidence="5 6" key="1">
    <citation type="submission" date="2014-04" db="EMBL/GenBank/DDBJ databases">
        <title>Variable characteristics of bacteriocin-producing Streptococcus salivarius strains isolated from Malaysian subjects.</title>
        <authorList>
            <person name="Philip K."/>
            <person name="Barbour A."/>
        </authorList>
    </citation>
    <scope>NUCLEOTIDE SEQUENCE [LARGE SCALE GENOMIC DNA]</scope>
    <source>
        <strain evidence="5 6">NU10</strain>
    </source>
</reference>
<dbReference type="PANTHER" id="PTHR42939">
    <property type="entry name" value="ABC TRANSPORTER ATP-BINDING PROTEIN ALBC-RELATED"/>
    <property type="match status" value="1"/>
</dbReference>
<dbReference type="PROSITE" id="PS50893">
    <property type="entry name" value="ABC_TRANSPORTER_2"/>
    <property type="match status" value="1"/>
</dbReference>
<dbReference type="PANTHER" id="PTHR42939:SF1">
    <property type="entry name" value="ABC TRANSPORTER ATP-BINDING PROTEIN ALBC-RELATED"/>
    <property type="match status" value="1"/>
</dbReference>
<keyword evidence="1" id="KW-0813">Transport</keyword>
<keyword evidence="3" id="KW-0067">ATP-binding</keyword>
<dbReference type="Pfam" id="PF00005">
    <property type="entry name" value="ABC_tran"/>
    <property type="match status" value="1"/>
</dbReference>
<dbReference type="GO" id="GO:0005524">
    <property type="term" value="F:ATP binding"/>
    <property type="evidence" value="ECO:0007669"/>
    <property type="project" value="UniProtKB-KW"/>
</dbReference>
<evidence type="ECO:0000256" key="1">
    <source>
        <dbReference type="ARBA" id="ARBA00022448"/>
    </source>
</evidence>
<organism evidence="5 6">
    <name type="scientific">Streptococcus salivarius</name>
    <dbReference type="NCBI Taxonomy" id="1304"/>
    <lineage>
        <taxon>Bacteria</taxon>
        <taxon>Bacillati</taxon>
        <taxon>Bacillota</taxon>
        <taxon>Bacilli</taxon>
        <taxon>Lactobacillales</taxon>
        <taxon>Streptococcaceae</taxon>
        <taxon>Streptococcus</taxon>
    </lineage>
</organism>
<dbReference type="InterPro" id="IPR003439">
    <property type="entry name" value="ABC_transporter-like_ATP-bd"/>
</dbReference>
<name>A0A074IWF6_STRSL</name>
<protein>
    <submittedName>
        <fullName evidence="5">ABC transporter</fullName>
    </submittedName>
</protein>